<proteinExistence type="predicted"/>
<dbReference type="AlphaFoldDB" id="A0A0D7AST8"/>
<feature type="compositionally biased region" description="Basic and acidic residues" evidence="1">
    <location>
        <begin position="130"/>
        <end position="145"/>
    </location>
</feature>
<dbReference type="OrthoDB" id="5072at2759"/>
<dbReference type="EMBL" id="KN881583">
    <property type="protein sequence ID" value="KIY53878.1"/>
    <property type="molecule type" value="Genomic_DNA"/>
</dbReference>
<evidence type="ECO:0000313" key="3">
    <source>
        <dbReference type="Proteomes" id="UP000054144"/>
    </source>
</evidence>
<reference evidence="2 3" key="1">
    <citation type="journal article" date="2015" name="Fungal Genet. Biol.">
        <title>Evolution of novel wood decay mechanisms in Agaricales revealed by the genome sequences of Fistulina hepatica and Cylindrobasidium torrendii.</title>
        <authorList>
            <person name="Floudas D."/>
            <person name="Held B.W."/>
            <person name="Riley R."/>
            <person name="Nagy L.G."/>
            <person name="Koehler G."/>
            <person name="Ransdell A.S."/>
            <person name="Younus H."/>
            <person name="Chow J."/>
            <person name="Chiniquy J."/>
            <person name="Lipzen A."/>
            <person name="Tritt A."/>
            <person name="Sun H."/>
            <person name="Haridas S."/>
            <person name="LaButti K."/>
            <person name="Ohm R.A."/>
            <person name="Kues U."/>
            <person name="Blanchette R.A."/>
            <person name="Grigoriev I.V."/>
            <person name="Minto R.E."/>
            <person name="Hibbett D.S."/>
        </authorList>
    </citation>
    <scope>NUCLEOTIDE SEQUENCE [LARGE SCALE GENOMIC DNA]</scope>
    <source>
        <strain evidence="2 3">ATCC 64428</strain>
    </source>
</reference>
<name>A0A0D7AST8_9AGAR</name>
<organism evidence="2 3">
    <name type="scientific">Fistulina hepatica ATCC 64428</name>
    <dbReference type="NCBI Taxonomy" id="1128425"/>
    <lineage>
        <taxon>Eukaryota</taxon>
        <taxon>Fungi</taxon>
        <taxon>Dikarya</taxon>
        <taxon>Basidiomycota</taxon>
        <taxon>Agaricomycotina</taxon>
        <taxon>Agaricomycetes</taxon>
        <taxon>Agaricomycetidae</taxon>
        <taxon>Agaricales</taxon>
        <taxon>Fistulinaceae</taxon>
        <taxon>Fistulina</taxon>
    </lineage>
</organism>
<gene>
    <name evidence="2" type="ORF">FISHEDRAFT_68448</name>
</gene>
<accession>A0A0D7AST8</accession>
<feature type="region of interest" description="Disordered" evidence="1">
    <location>
        <begin position="104"/>
        <end position="168"/>
    </location>
</feature>
<sequence>MLRGTTRQGAKAGTQGEGPMVPVKQAPSYKTRRAKAAKQHAEKLVLLESVRRKSLFASIDSAESARRGTEAAWQASEHILAQQVREVSDAEAELAVQLGEDLSDSLHGLKDDTGSTPKHFQRTHAGLPVPERRAPCDAEASDKRSNPANLEFKARRRRDSQEPPLYHPSISNVSVVDIPDADWARSARSRVVVQRPQNIVSDPNCVQEEGRLVEVGGVLKEEQAATDSLFLYPPTQAARVSFI</sequence>
<dbReference type="Proteomes" id="UP000054144">
    <property type="component" value="Unassembled WGS sequence"/>
</dbReference>
<keyword evidence="3" id="KW-1185">Reference proteome</keyword>
<evidence type="ECO:0000256" key="1">
    <source>
        <dbReference type="SAM" id="MobiDB-lite"/>
    </source>
</evidence>
<feature type="region of interest" description="Disordered" evidence="1">
    <location>
        <begin position="1"/>
        <end position="36"/>
    </location>
</feature>
<protein>
    <submittedName>
        <fullName evidence="2">Uncharacterized protein</fullName>
    </submittedName>
</protein>
<evidence type="ECO:0000313" key="2">
    <source>
        <dbReference type="EMBL" id="KIY53878.1"/>
    </source>
</evidence>